<dbReference type="PROSITE" id="PS50835">
    <property type="entry name" value="IG_LIKE"/>
    <property type="match status" value="2"/>
</dbReference>
<dbReference type="InterPro" id="IPR015631">
    <property type="entry name" value="CD2/SLAM_rcpt"/>
</dbReference>
<dbReference type="SUPFAM" id="SSF48726">
    <property type="entry name" value="Immunoglobulin"/>
    <property type="match status" value="3"/>
</dbReference>
<keyword evidence="7" id="KW-1185">Reference proteome</keyword>
<dbReference type="SMART" id="SM00409">
    <property type="entry name" value="IG"/>
    <property type="match status" value="3"/>
</dbReference>
<keyword evidence="2" id="KW-0732">Signal</keyword>
<dbReference type="InterPro" id="IPR013783">
    <property type="entry name" value="Ig-like_fold"/>
</dbReference>
<evidence type="ECO:0000256" key="1">
    <source>
        <dbReference type="ARBA" id="ARBA00004370"/>
    </source>
</evidence>
<comment type="caution">
    <text evidence="6">The sequence shown here is derived from an EMBL/GenBank/DDBJ whole genome shotgun (WGS) entry which is preliminary data.</text>
</comment>
<dbReference type="EMBL" id="CABDUW010000124">
    <property type="protein sequence ID" value="VTJ59588.1"/>
    <property type="molecule type" value="Genomic_DNA"/>
</dbReference>
<dbReference type="InterPro" id="IPR003599">
    <property type="entry name" value="Ig_sub"/>
</dbReference>
<reference evidence="6" key="1">
    <citation type="submission" date="2019-04" db="EMBL/GenBank/DDBJ databases">
        <authorList>
            <person name="Alioto T."/>
            <person name="Alioto T."/>
        </authorList>
    </citation>
    <scope>NUCLEOTIDE SEQUENCE [LARGE SCALE GENOMIC DNA]</scope>
</reference>
<dbReference type="CDD" id="cd16842">
    <property type="entry name" value="Ig_SLAM-like_N"/>
    <property type="match status" value="2"/>
</dbReference>
<accession>A0A5E4AQG4</accession>
<dbReference type="InterPro" id="IPR036179">
    <property type="entry name" value="Ig-like_dom_sf"/>
</dbReference>
<gene>
    <name evidence="6" type="ORF">MONAX_5E001374</name>
</gene>
<evidence type="ECO:0000313" key="6">
    <source>
        <dbReference type="EMBL" id="VTJ59588.1"/>
    </source>
</evidence>
<sequence length="447" mass="48397">MPGSFYSVSTGPRMSREDPAPLVITGTLGGSVTLPLHVLPEQQVESISWMSRSVPGAIATVTIAEAGGRDTFYQAESRYWGRMNVVGPGHSLQISNLSQEDAGYYRARINLRTSLITHIQEYQLQVFEKLVPPRVTLSSRIGDNGNCIIILTCVAESGGDTVAYSWTPLGPRTVISHGGSVLSVSLRPEDSVLTFTCIIKNPVSSSSSHPVSVPHICTGSGILGEVTVGKVVIGTLGESVILPLEVPVEQEIESVTWSSKGLIAVLQPGPAGKPVLVSEIQGPYSGRLSNPHYDYSLQISPLGLWDSGAYKACISLRSPLTNITKDFTLHVYGRLKKPNITVRSQIMRNRTCFVTLACFVEEAGEDVQYSWDPHGQGEVVSHGGTTLRVSWRSGDSGSYRCTARNPVSQNSSSIPVRPLCSASLLSCSLRKEFLLFWILGALRIEWI</sequence>
<evidence type="ECO:0000256" key="4">
    <source>
        <dbReference type="ARBA" id="ARBA00023180"/>
    </source>
</evidence>
<keyword evidence="4" id="KW-0325">Glycoprotein</keyword>
<dbReference type="InterPro" id="IPR013106">
    <property type="entry name" value="Ig_V-set"/>
</dbReference>
<proteinExistence type="predicted"/>
<feature type="domain" description="Ig-like" evidence="5">
    <location>
        <begin position="133"/>
        <end position="214"/>
    </location>
</feature>
<protein>
    <recommendedName>
        <fullName evidence="5">Ig-like domain-containing protein</fullName>
    </recommendedName>
</protein>
<dbReference type="Proteomes" id="UP000335636">
    <property type="component" value="Unassembled WGS sequence"/>
</dbReference>
<name>A0A5E4AQG4_MARMO</name>
<evidence type="ECO:0000259" key="5">
    <source>
        <dbReference type="PROSITE" id="PS50835"/>
    </source>
</evidence>
<dbReference type="PANTHER" id="PTHR12080">
    <property type="entry name" value="SIGNALING LYMPHOCYTIC ACTIVATION MOLECULE"/>
    <property type="match status" value="1"/>
</dbReference>
<feature type="domain" description="Ig-like" evidence="5">
    <location>
        <begin position="338"/>
        <end position="417"/>
    </location>
</feature>
<dbReference type="GO" id="GO:0009897">
    <property type="term" value="C:external side of plasma membrane"/>
    <property type="evidence" value="ECO:0007669"/>
    <property type="project" value="TreeGrafter"/>
</dbReference>
<dbReference type="FunFam" id="2.60.40.10:FF:000470">
    <property type="entry name" value="SLAM family member 7"/>
    <property type="match status" value="1"/>
</dbReference>
<dbReference type="Gene3D" id="2.60.40.10">
    <property type="entry name" value="Immunoglobulins"/>
    <property type="match status" value="4"/>
</dbReference>
<organism evidence="6 7">
    <name type="scientific">Marmota monax</name>
    <name type="common">Woodchuck</name>
    <dbReference type="NCBI Taxonomy" id="9995"/>
    <lineage>
        <taxon>Eukaryota</taxon>
        <taxon>Metazoa</taxon>
        <taxon>Chordata</taxon>
        <taxon>Craniata</taxon>
        <taxon>Vertebrata</taxon>
        <taxon>Euteleostomi</taxon>
        <taxon>Mammalia</taxon>
        <taxon>Eutheria</taxon>
        <taxon>Euarchontoglires</taxon>
        <taxon>Glires</taxon>
        <taxon>Rodentia</taxon>
        <taxon>Sciuromorpha</taxon>
        <taxon>Sciuridae</taxon>
        <taxon>Xerinae</taxon>
        <taxon>Marmotini</taxon>
        <taxon>Marmota</taxon>
    </lineage>
</organism>
<comment type="subcellular location">
    <subcellularLocation>
        <location evidence="1">Membrane</location>
    </subcellularLocation>
</comment>
<evidence type="ECO:0000313" key="7">
    <source>
        <dbReference type="Proteomes" id="UP000335636"/>
    </source>
</evidence>
<keyword evidence="3" id="KW-0472">Membrane</keyword>
<dbReference type="GO" id="GO:0042110">
    <property type="term" value="P:T cell activation"/>
    <property type="evidence" value="ECO:0007669"/>
    <property type="project" value="TreeGrafter"/>
</dbReference>
<dbReference type="InterPro" id="IPR007110">
    <property type="entry name" value="Ig-like_dom"/>
</dbReference>
<dbReference type="PANTHER" id="PTHR12080:SF87">
    <property type="entry name" value="IG-LIKE DOMAIN-CONTAINING PROTEIN"/>
    <property type="match status" value="1"/>
</dbReference>
<dbReference type="AlphaFoldDB" id="A0A5E4AQG4"/>
<dbReference type="Pfam" id="PF07686">
    <property type="entry name" value="V-set"/>
    <property type="match status" value="1"/>
</dbReference>
<evidence type="ECO:0000256" key="2">
    <source>
        <dbReference type="ARBA" id="ARBA00022729"/>
    </source>
</evidence>
<evidence type="ECO:0000256" key="3">
    <source>
        <dbReference type="ARBA" id="ARBA00023136"/>
    </source>
</evidence>